<reference evidence="1" key="1">
    <citation type="journal article" date="2022" name="Int. J. Mol. Sci.">
        <title>Draft Genome of Tanacetum Coccineum: Genomic Comparison of Closely Related Tanacetum-Family Plants.</title>
        <authorList>
            <person name="Yamashiro T."/>
            <person name="Shiraishi A."/>
            <person name="Nakayama K."/>
            <person name="Satake H."/>
        </authorList>
    </citation>
    <scope>NUCLEOTIDE SEQUENCE</scope>
</reference>
<dbReference type="Proteomes" id="UP001151760">
    <property type="component" value="Unassembled WGS sequence"/>
</dbReference>
<sequence length="158" mass="17073">MLSHGVRVKLSSSPTSSITFLIYSCIDITDSSPPSRVSAILRSLAGLGGGGCLKEYVRVVAGTEDVGINDIDLEKGTEVMKDKIIQKHVCEKEVPLSNNIGKQSGDLVEMPSKAVKRGKDDHVPDEIDGATGEEVANHGGDELVDKERILKRKRVYVE</sequence>
<gene>
    <name evidence="1" type="ORF">Tco_1057553</name>
</gene>
<name>A0ABQ5H5U1_9ASTR</name>
<dbReference type="EMBL" id="BQNB010019241">
    <property type="protein sequence ID" value="GJT83211.1"/>
    <property type="molecule type" value="Genomic_DNA"/>
</dbReference>
<evidence type="ECO:0000313" key="1">
    <source>
        <dbReference type="EMBL" id="GJT83211.1"/>
    </source>
</evidence>
<organism evidence="1 2">
    <name type="scientific">Tanacetum coccineum</name>
    <dbReference type="NCBI Taxonomy" id="301880"/>
    <lineage>
        <taxon>Eukaryota</taxon>
        <taxon>Viridiplantae</taxon>
        <taxon>Streptophyta</taxon>
        <taxon>Embryophyta</taxon>
        <taxon>Tracheophyta</taxon>
        <taxon>Spermatophyta</taxon>
        <taxon>Magnoliopsida</taxon>
        <taxon>eudicotyledons</taxon>
        <taxon>Gunneridae</taxon>
        <taxon>Pentapetalae</taxon>
        <taxon>asterids</taxon>
        <taxon>campanulids</taxon>
        <taxon>Asterales</taxon>
        <taxon>Asteraceae</taxon>
        <taxon>Asteroideae</taxon>
        <taxon>Anthemideae</taxon>
        <taxon>Anthemidinae</taxon>
        <taxon>Tanacetum</taxon>
    </lineage>
</organism>
<dbReference type="PROSITE" id="PS51257">
    <property type="entry name" value="PROKAR_LIPOPROTEIN"/>
    <property type="match status" value="1"/>
</dbReference>
<comment type="caution">
    <text evidence="1">The sequence shown here is derived from an EMBL/GenBank/DDBJ whole genome shotgun (WGS) entry which is preliminary data.</text>
</comment>
<evidence type="ECO:0000313" key="2">
    <source>
        <dbReference type="Proteomes" id="UP001151760"/>
    </source>
</evidence>
<keyword evidence="2" id="KW-1185">Reference proteome</keyword>
<reference evidence="1" key="2">
    <citation type="submission" date="2022-01" db="EMBL/GenBank/DDBJ databases">
        <authorList>
            <person name="Yamashiro T."/>
            <person name="Shiraishi A."/>
            <person name="Satake H."/>
            <person name="Nakayama K."/>
        </authorList>
    </citation>
    <scope>NUCLEOTIDE SEQUENCE</scope>
</reference>
<proteinExistence type="predicted"/>
<accession>A0ABQ5H5U1</accession>
<protein>
    <submittedName>
        <fullName evidence="1">Uncharacterized protein</fullName>
    </submittedName>
</protein>